<feature type="signal peptide" evidence="1">
    <location>
        <begin position="1"/>
        <end position="20"/>
    </location>
</feature>
<comment type="caution">
    <text evidence="2">The sequence shown here is derived from an EMBL/GenBank/DDBJ whole genome shotgun (WGS) entry which is preliminary data.</text>
</comment>
<dbReference type="PROSITE" id="PS51257">
    <property type="entry name" value="PROKAR_LIPOPROTEIN"/>
    <property type="match status" value="1"/>
</dbReference>
<name>A0ABS5S3V7_9FLAO</name>
<organism evidence="2 3">
    <name type="scientific">Aequorivita echinoideorum</name>
    <dbReference type="NCBI Taxonomy" id="1549647"/>
    <lineage>
        <taxon>Bacteria</taxon>
        <taxon>Pseudomonadati</taxon>
        <taxon>Bacteroidota</taxon>
        <taxon>Flavobacteriia</taxon>
        <taxon>Flavobacteriales</taxon>
        <taxon>Flavobacteriaceae</taxon>
        <taxon>Aequorivita</taxon>
    </lineage>
</organism>
<dbReference type="Proteomes" id="UP001297092">
    <property type="component" value="Unassembled WGS sequence"/>
</dbReference>
<evidence type="ECO:0008006" key="4">
    <source>
        <dbReference type="Google" id="ProtNLM"/>
    </source>
</evidence>
<reference evidence="2 3" key="1">
    <citation type="submission" date="2021-05" db="EMBL/GenBank/DDBJ databases">
        <title>Aequorivita echinoideorum JCM 30378 genome.</title>
        <authorList>
            <person name="Zhang H."/>
            <person name="Li C."/>
        </authorList>
    </citation>
    <scope>NUCLEOTIDE SEQUENCE [LARGE SCALE GENOMIC DNA]</scope>
    <source>
        <strain evidence="2 3">JCM30378</strain>
    </source>
</reference>
<protein>
    <recommendedName>
        <fullName evidence="4">Tissue inhibitor of metalloproteinase</fullName>
    </recommendedName>
</protein>
<keyword evidence="3" id="KW-1185">Reference proteome</keyword>
<feature type="chain" id="PRO_5046506639" description="Tissue inhibitor of metalloproteinase" evidence="1">
    <location>
        <begin position="21"/>
        <end position="117"/>
    </location>
</feature>
<accession>A0ABS5S3V7</accession>
<dbReference type="EMBL" id="JAHCTB010000002">
    <property type="protein sequence ID" value="MBT0607892.1"/>
    <property type="molecule type" value="Genomic_DNA"/>
</dbReference>
<evidence type="ECO:0000313" key="3">
    <source>
        <dbReference type="Proteomes" id="UP001297092"/>
    </source>
</evidence>
<proteinExistence type="predicted"/>
<keyword evidence="1" id="KW-0732">Signal</keyword>
<gene>
    <name evidence="2" type="ORF">KIV10_06840</name>
</gene>
<evidence type="ECO:0000313" key="2">
    <source>
        <dbReference type="EMBL" id="MBT0607892.1"/>
    </source>
</evidence>
<evidence type="ECO:0000256" key="1">
    <source>
        <dbReference type="SAM" id="SignalP"/>
    </source>
</evidence>
<sequence>MKQLQLLLIVLLMGCASGNAQEYSCQEIFEFVTENYDSRDNVSCIGSSMLVKANYYKVDGVGFVVGYFKSNDYDFTGEPYIFCGVSSTAWSNFKIYGISSWGKAFHTYIFDWKCDCY</sequence>